<name>A0ABW8QDM4_9FLAO</name>
<proteinExistence type="predicted"/>
<dbReference type="EMBL" id="JBJGWJ010000006">
    <property type="protein sequence ID" value="MFK8293978.1"/>
    <property type="molecule type" value="Genomic_DNA"/>
</dbReference>
<dbReference type="Proteomes" id="UP001622370">
    <property type="component" value="Unassembled WGS sequence"/>
</dbReference>
<protein>
    <recommendedName>
        <fullName evidence="3">Septum formation initiator</fullName>
    </recommendedName>
</protein>
<evidence type="ECO:0000313" key="1">
    <source>
        <dbReference type="EMBL" id="MFK8293978.1"/>
    </source>
</evidence>
<comment type="caution">
    <text evidence="1">The sequence shown here is derived from an EMBL/GenBank/DDBJ whole genome shotgun (WGS) entry which is preliminary data.</text>
</comment>
<organism evidence="1 2">
    <name type="scientific">Capnocytophaga stomatis</name>
    <dbReference type="NCBI Taxonomy" id="1848904"/>
    <lineage>
        <taxon>Bacteria</taxon>
        <taxon>Pseudomonadati</taxon>
        <taxon>Bacteroidota</taxon>
        <taxon>Flavobacteriia</taxon>
        <taxon>Flavobacteriales</taxon>
        <taxon>Flavobacteriaceae</taxon>
        <taxon>Capnocytophaga</taxon>
    </lineage>
</organism>
<gene>
    <name evidence="1" type="ORF">ACI76L_09300</name>
</gene>
<dbReference type="RefSeq" id="WP_203967553.1">
    <property type="nucleotide sequence ID" value="NZ_BOPJ01000015.1"/>
</dbReference>
<accession>A0ABW8QDM4</accession>
<sequence>MIRKNSKFSFQKIFEEHPIKACIGCLIFGAVFSYKILSFLYDSKIQNIKDRYEDKIETIKAVHKQELQINEIKLRRQDGVKYYLNIEPNSELANDINKLLESNKNGIK</sequence>
<evidence type="ECO:0000313" key="2">
    <source>
        <dbReference type="Proteomes" id="UP001622370"/>
    </source>
</evidence>
<reference evidence="1 2" key="1">
    <citation type="journal article" date="2016" name="Sci. Rep.">
        <title>Whole genome sequencing identifies a novel species of the genus Capnocytophaga isolated from dog and cat bite wounds in humans.</title>
        <authorList>
            <person name="Zangenah S."/>
            <person name="Abbasi N."/>
            <person name="Andersson A.F."/>
            <person name="Bergman P."/>
        </authorList>
    </citation>
    <scope>NUCLEOTIDE SEQUENCE [LARGE SCALE GENOMIC DNA]</scope>
    <source>
        <strain evidence="1 2">W5</strain>
    </source>
</reference>
<evidence type="ECO:0008006" key="3">
    <source>
        <dbReference type="Google" id="ProtNLM"/>
    </source>
</evidence>
<keyword evidence="2" id="KW-1185">Reference proteome</keyword>